<dbReference type="AlphaFoldDB" id="A0A8S3S5Y8"/>
<feature type="region of interest" description="Disordered" evidence="2">
    <location>
        <begin position="1"/>
        <end position="62"/>
    </location>
</feature>
<organism evidence="3 4">
    <name type="scientific">Mytilus edulis</name>
    <name type="common">Blue mussel</name>
    <dbReference type="NCBI Taxonomy" id="6550"/>
    <lineage>
        <taxon>Eukaryota</taxon>
        <taxon>Metazoa</taxon>
        <taxon>Spiralia</taxon>
        <taxon>Lophotrochozoa</taxon>
        <taxon>Mollusca</taxon>
        <taxon>Bivalvia</taxon>
        <taxon>Autobranchia</taxon>
        <taxon>Pteriomorphia</taxon>
        <taxon>Mytilida</taxon>
        <taxon>Mytiloidea</taxon>
        <taxon>Mytilidae</taxon>
        <taxon>Mytilinae</taxon>
        <taxon>Mytilus</taxon>
    </lineage>
</organism>
<dbReference type="Gene3D" id="1.10.150.130">
    <property type="match status" value="1"/>
</dbReference>
<reference evidence="3" key="1">
    <citation type="submission" date="2021-03" db="EMBL/GenBank/DDBJ databases">
        <authorList>
            <person name="Bekaert M."/>
        </authorList>
    </citation>
    <scope>NUCLEOTIDE SEQUENCE</scope>
</reference>
<dbReference type="SUPFAM" id="SSF52266">
    <property type="entry name" value="SGNH hydrolase"/>
    <property type="match status" value="1"/>
</dbReference>
<protein>
    <recommendedName>
        <fullName evidence="5">C3H1-type domain-containing protein</fullName>
    </recommendedName>
</protein>
<evidence type="ECO:0000256" key="2">
    <source>
        <dbReference type="SAM" id="MobiDB-lite"/>
    </source>
</evidence>
<dbReference type="InterPro" id="IPR010998">
    <property type="entry name" value="Integrase_recombinase_N"/>
</dbReference>
<gene>
    <name evidence="3" type="ORF">MEDL_30952</name>
</gene>
<dbReference type="GO" id="GO:0003677">
    <property type="term" value="F:DNA binding"/>
    <property type="evidence" value="ECO:0007669"/>
    <property type="project" value="UniProtKB-KW"/>
</dbReference>
<feature type="region of interest" description="Disordered" evidence="2">
    <location>
        <begin position="230"/>
        <end position="255"/>
    </location>
</feature>
<keyword evidence="4" id="KW-1185">Reference proteome</keyword>
<dbReference type="OrthoDB" id="6057996at2759"/>
<dbReference type="CDD" id="cd00229">
    <property type="entry name" value="SGNH_hydrolase"/>
    <property type="match status" value="1"/>
</dbReference>
<accession>A0A8S3S5Y8</accession>
<dbReference type="PANTHER" id="PTHR35558:SF1">
    <property type="entry name" value="ENDONUCLEASE_EXONUCLEASE_PHOSPHATASE DOMAIN-CONTAINING PROTEIN"/>
    <property type="match status" value="1"/>
</dbReference>
<evidence type="ECO:0000313" key="4">
    <source>
        <dbReference type="Proteomes" id="UP000683360"/>
    </source>
</evidence>
<dbReference type="EMBL" id="CAJPWZ010001519">
    <property type="protein sequence ID" value="CAG2217258.1"/>
    <property type="molecule type" value="Genomic_DNA"/>
</dbReference>
<dbReference type="Gene3D" id="3.40.50.1110">
    <property type="entry name" value="SGNH hydrolase"/>
    <property type="match status" value="1"/>
</dbReference>
<sequence>MPRGNSKKGTPARGQGVKRRRTADPKEKEQPIASVVNPRSSGESVIDFSSDPGPSQTSTGTESNIFNENIQFSQSLPCLEESLFDQIGCYVPMKLKDKIWKHEFIDLNLLIKSPRELANFPDHEGDLVVKGGHMRIESLPCRAIPNIHTWTSAFMIYMSILLEKQSSLAQELLKYMRDIRFAANKSHGWGTYDEQFRLRKAQRPQSSWAVINQDLWSFYITTAMRDQGQSNESKVGFSSQSEPLHSFRQSSGQQNVQQPRTCNAYNTKGKRCNFNPCRFKHGCSACGGQHPAYFLVPFPEPSTKCISDTNSNSEPSMDSITEESARLFSDSLAGNTWKSYSRARSVLDSFQLLYTLDKVWPVPVEQLVQFIAYLSLKHFSPATVRLYISGISFSHKERNLEDTTKNFVVSKMLEGLHRNHPQRDNRAPLLADLVGKTLIWIGLEVQVKWITKSGMKWKDLDSSFESEIKKWPAPNYIFIHLGANDLVSMKSKELIENIKCSILRIKVFAPDIRIIWSDILPRPYWHGTLRPKLVEIARKRVNCAVRSFIKTEGQYISRYPTIKASEHNLFRHDGCHLSQVGIGIFLNNIQAAIETFVLGVAKVFPPDK</sequence>
<dbReference type="PANTHER" id="PTHR35558">
    <property type="entry name" value="SGNH_HYDRO DOMAIN-CONTAINING PROTEIN"/>
    <property type="match status" value="1"/>
</dbReference>
<keyword evidence="1" id="KW-0238">DNA-binding</keyword>
<proteinExistence type="predicted"/>
<dbReference type="SUPFAM" id="SSF47823">
    <property type="entry name" value="lambda integrase-like, N-terminal domain"/>
    <property type="match status" value="1"/>
</dbReference>
<name>A0A8S3S5Y8_MYTED</name>
<evidence type="ECO:0000313" key="3">
    <source>
        <dbReference type="EMBL" id="CAG2217258.1"/>
    </source>
</evidence>
<dbReference type="InterPro" id="IPR036514">
    <property type="entry name" value="SGNH_hydro_sf"/>
</dbReference>
<evidence type="ECO:0008006" key="5">
    <source>
        <dbReference type="Google" id="ProtNLM"/>
    </source>
</evidence>
<dbReference type="Proteomes" id="UP000683360">
    <property type="component" value="Unassembled WGS sequence"/>
</dbReference>
<comment type="caution">
    <text evidence="3">The sequence shown here is derived from an EMBL/GenBank/DDBJ whole genome shotgun (WGS) entry which is preliminary data.</text>
</comment>
<evidence type="ECO:0000256" key="1">
    <source>
        <dbReference type="ARBA" id="ARBA00023125"/>
    </source>
</evidence>
<feature type="compositionally biased region" description="Polar residues" evidence="2">
    <location>
        <begin position="52"/>
        <end position="62"/>
    </location>
</feature>